<dbReference type="InterPro" id="IPR003661">
    <property type="entry name" value="HisK_dim/P_dom"/>
</dbReference>
<dbReference type="EMBL" id="AZRL01000016">
    <property type="protein sequence ID" value="PNR96121.1"/>
    <property type="molecule type" value="Genomic_DNA"/>
</dbReference>
<dbReference type="AlphaFoldDB" id="A0A2K1P015"/>
<evidence type="ECO:0000259" key="11">
    <source>
        <dbReference type="PROSITE" id="PS50112"/>
    </source>
</evidence>
<dbReference type="PANTHER" id="PTHR43065">
    <property type="entry name" value="SENSOR HISTIDINE KINASE"/>
    <property type="match status" value="1"/>
</dbReference>
<dbReference type="SUPFAM" id="SSF47384">
    <property type="entry name" value="Homodimeric domain of signal transducing histidine kinase"/>
    <property type="match status" value="1"/>
</dbReference>
<evidence type="ECO:0000256" key="8">
    <source>
        <dbReference type="ARBA" id="ARBA00023012"/>
    </source>
</evidence>
<dbReference type="Gene3D" id="1.10.287.130">
    <property type="match status" value="1"/>
</dbReference>
<evidence type="ECO:0000256" key="3">
    <source>
        <dbReference type="ARBA" id="ARBA00022553"/>
    </source>
</evidence>
<dbReference type="SUPFAM" id="SSF55874">
    <property type="entry name" value="ATPase domain of HSP90 chaperone/DNA topoisomerase II/histidine kinase"/>
    <property type="match status" value="1"/>
</dbReference>
<dbReference type="CDD" id="cd00130">
    <property type="entry name" value="PAS"/>
    <property type="match status" value="1"/>
</dbReference>
<dbReference type="PRINTS" id="PR00344">
    <property type="entry name" value="BCTRLSENSOR"/>
</dbReference>
<keyword evidence="6 12" id="KW-0418">Kinase</keyword>
<keyword evidence="4" id="KW-0808">Transferase</keyword>
<comment type="caution">
    <text evidence="12">The sequence shown here is derived from an EMBL/GenBank/DDBJ whole genome shotgun (WGS) entry which is preliminary data.</text>
</comment>
<dbReference type="Gene3D" id="3.30.450.40">
    <property type="match status" value="2"/>
</dbReference>
<dbReference type="RefSeq" id="WP_103067186.1">
    <property type="nucleotide sequence ID" value="NZ_AZRL01000016.1"/>
</dbReference>
<dbReference type="EC" id="2.7.13.3" evidence="2"/>
<sequence>MMNDILNIIYNDDPQNVLKSTFMEISSQLKETIGKDNIMFIYQSSREVFKALASTSDKFENVKIYMRGNEELKSKIFSNEVVPVNLKDDTLPASSNGNGKKELFLYPIFSEESLIGAVGLFDNKVDKNTFDQHFFYYAVLINLIVEKLRIKDLEDKVILMEKLTDIIEEITQKEVIIENVLNLLKDSLHAESIVFWELQGDNLEIKYMLGIDEKLIINHKIPLENTLEGKTIKERRSYMVVGRENFQNYFIPFNLDLKSSIYAVIEQNNEVYGVLSVYNREEKDSFRTYKNFDESDFHVFSDTAKRLAFSIHRINLYNKLQNEVSKLTELKKNYEQLIEKQKEHLDMLNALDKISQAVRSVYDKNLAIKIMLLGLTSGRGLKFNRALYLEKDKVRGFLVPKLWVGPDTEEDANEIWKEANIRSLKYGNVVQYLKEEAIKIPTNNKLILSLQNKVLAYKGHPILERVVEKKQVLHIVPQMLEIKWEDLEDIYDIVKINEFLIFPVAGMVETKGVVIVDNKINKKPITSIETEIVKLFKDNMGLALEMIENYQELKEKTLRLEEQKDLMDYYRRFKNNILQNLAVAIVVVDRSGKINEWNRQAENVFSRPRETMIGSPIQDIKDIIGEEIIEKIKVIYETRNNIKLKNYEVKLSNTKKIFDIQLSPLRNEDLGVIEGVIIVFDDVTELYNLQKEMEKRERLAAMGEMTSRIAHEVRNPITVIGGFLNRIAKMNKMDDIQKYTQIIKEELSRLEHIVNEILEYSRGGKINQIEEVNFIEIIRGIMLMYEDFIQQKHVMVNTDWLKEEVLIKVDKDKIKQVLMNLIKNALENVNNNGKIDIKVGYTDENKVFFEITNDGPPIPPEIKEKLFTPFLTTKSNGTGLGLAICKKIIEEEHKGKIYLVKSDDTGTSFKFEIPIFSD</sequence>
<name>A0A2K1P015_9BACT</name>
<accession>A0A2K1P015</accession>
<organism evidence="12 13">
    <name type="scientific">Petrotoga olearia DSM 13574</name>
    <dbReference type="NCBI Taxonomy" id="1122955"/>
    <lineage>
        <taxon>Bacteria</taxon>
        <taxon>Thermotogati</taxon>
        <taxon>Thermotogota</taxon>
        <taxon>Thermotogae</taxon>
        <taxon>Petrotogales</taxon>
        <taxon>Petrotogaceae</taxon>
        <taxon>Petrotoga</taxon>
    </lineage>
</organism>
<dbReference type="SMART" id="SM00091">
    <property type="entry name" value="PAS"/>
    <property type="match status" value="1"/>
</dbReference>
<keyword evidence="5" id="KW-0547">Nucleotide-binding</keyword>
<evidence type="ECO:0000256" key="2">
    <source>
        <dbReference type="ARBA" id="ARBA00012438"/>
    </source>
</evidence>
<dbReference type="InterPro" id="IPR003018">
    <property type="entry name" value="GAF"/>
</dbReference>
<proteinExistence type="predicted"/>
<dbReference type="InterPro" id="IPR000014">
    <property type="entry name" value="PAS"/>
</dbReference>
<dbReference type="InterPro" id="IPR029016">
    <property type="entry name" value="GAF-like_dom_sf"/>
</dbReference>
<evidence type="ECO:0000256" key="7">
    <source>
        <dbReference type="ARBA" id="ARBA00022840"/>
    </source>
</evidence>
<dbReference type="PROSITE" id="PS50109">
    <property type="entry name" value="HIS_KIN"/>
    <property type="match status" value="1"/>
</dbReference>
<dbReference type="Gene3D" id="3.30.450.20">
    <property type="entry name" value="PAS domain"/>
    <property type="match status" value="1"/>
</dbReference>
<evidence type="ECO:0000313" key="12">
    <source>
        <dbReference type="EMBL" id="PNR96121.1"/>
    </source>
</evidence>
<dbReference type="PANTHER" id="PTHR43065:SF10">
    <property type="entry name" value="PEROXIDE STRESS-ACTIVATED HISTIDINE KINASE MAK3"/>
    <property type="match status" value="1"/>
</dbReference>
<gene>
    <name evidence="12" type="ORF">X929_06475</name>
</gene>
<dbReference type="Proteomes" id="UP000236434">
    <property type="component" value="Unassembled WGS sequence"/>
</dbReference>
<dbReference type="SUPFAM" id="SSF55785">
    <property type="entry name" value="PYP-like sensor domain (PAS domain)"/>
    <property type="match status" value="1"/>
</dbReference>
<evidence type="ECO:0000256" key="5">
    <source>
        <dbReference type="ARBA" id="ARBA00022741"/>
    </source>
</evidence>
<dbReference type="InterPro" id="IPR036097">
    <property type="entry name" value="HisK_dim/P_sf"/>
</dbReference>
<dbReference type="InterPro" id="IPR003594">
    <property type="entry name" value="HATPase_dom"/>
</dbReference>
<dbReference type="PROSITE" id="PS50112">
    <property type="entry name" value="PAS"/>
    <property type="match status" value="1"/>
</dbReference>
<dbReference type="SUPFAM" id="SSF55781">
    <property type="entry name" value="GAF domain-like"/>
    <property type="match status" value="2"/>
</dbReference>
<dbReference type="OrthoDB" id="9759607at2"/>
<feature type="domain" description="Histidine kinase" evidence="10">
    <location>
        <begin position="708"/>
        <end position="917"/>
    </location>
</feature>
<dbReference type="SMART" id="SM00388">
    <property type="entry name" value="HisKA"/>
    <property type="match status" value="1"/>
</dbReference>
<evidence type="ECO:0000256" key="4">
    <source>
        <dbReference type="ARBA" id="ARBA00022679"/>
    </source>
</evidence>
<comment type="catalytic activity">
    <reaction evidence="1">
        <text>ATP + protein L-histidine = ADP + protein N-phospho-L-histidine.</text>
        <dbReference type="EC" id="2.7.13.3"/>
    </reaction>
</comment>
<dbReference type="CDD" id="cd00075">
    <property type="entry name" value="HATPase"/>
    <property type="match status" value="1"/>
</dbReference>
<evidence type="ECO:0000259" key="10">
    <source>
        <dbReference type="PROSITE" id="PS50109"/>
    </source>
</evidence>
<dbReference type="InterPro" id="IPR035965">
    <property type="entry name" value="PAS-like_dom_sf"/>
</dbReference>
<keyword evidence="7" id="KW-0067">ATP-binding</keyword>
<dbReference type="Gene3D" id="3.30.565.10">
    <property type="entry name" value="Histidine kinase-like ATPase, C-terminal domain"/>
    <property type="match status" value="1"/>
</dbReference>
<evidence type="ECO:0000256" key="6">
    <source>
        <dbReference type="ARBA" id="ARBA00022777"/>
    </source>
</evidence>
<dbReference type="SMART" id="SM00387">
    <property type="entry name" value="HATPase_c"/>
    <property type="match status" value="1"/>
</dbReference>
<evidence type="ECO:0000256" key="9">
    <source>
        <dbReference type="SAM" id="Coils"/>
    </source>
</evidence>
<dbReference type="SMART" id="SM00065">
    <property type="entry name" value="GAF"/>
    <property type="match status" value="2"/>
</dbReference>
<keyword evidence="9" id="KW-0175">Coiled coil</keyword>
<keyword evidence="8" id="KW-0902">Two-component regulatory system</keyword>
<dbReference type="InterPro" id="IPR005467">
    <property type="entry name" value="His_kinase_dom"/>
</dbReference>
<dbReference type="Pfam" id="PF02518">
    <property type="entry name" value="HATPase_c"/>
    <property type="match status" value="1"/>
</dbReference>
<evidence type="ECO:0000256" key="1">
    <source>
        <dbReference type="ARBA" id="ARBA00000085"/>
    </source>
</evidence>
<dbReference type="InterPro" id="IPR036890">
    <property type="entry name" value="HATPase_C_sf"/>
</dbReference>
<evidence type="ECO:0000313" key="13">
    <source>
        <dbReference type="Proteomes" id="UP000236434"/>
    </source>
</evidence>
<dbReference type="GO" id="GO:0000155">
    <property type="term" value="F:phosphorelay sensor kinase activity"/>
    <property type="evidence" value="ECO:0007669"/>
    <property type="project" value="InterPro"/>
</dbReference>
<dbReference type="NCBIfam" id="TIGR00229">
    <property type="entry name" value="sensory_box"/>
    <property type="match status" value="1"/>
</dbReference>
<dbReference type="CDD" id="cd00082">
    <property type="entry name" value="HisKA"/>
    <property type="match status" value="1"/>
</dbReference>
<feature type="domain" description="PAS" evidence="11">
    <location>
        <begin position="577"/>
        <end position="627"/>
    </location>
</feature>
<keyword evidence="3" id="KW-0597">Phosphoprotein</keyword>
<dbReference type="InterPro" id="IPR004358">
    <property type="entry name" value="Sig_transdc_His_kin-like_C"/>
</dbReference>
<protein>
    <recommendedName>
        <fullName evidence="2">histidine kinase</fullName>
        <ecNumber evidence="2">2.7.13.3</ecNumber>
    </recommendedName>
</protein>
<reference evidence="12 13" key="1">
    <citation type="submission" date="2013-12" db="EMBL/GenBank/DDBJ databases">
        <title>Comparative genomics of Petrotoga isolates.</title>
        <authorList>
            <person name="Nesbo C.L."/>
            <person name="Charchuk R."/>
            <person name="Chow K."/>
        </authorList>
    </citation>
    <scope>NUCLEOTIDE SEQUENCE [LARGE SCALE GENOMIC DNA]</scope>
    <source>
        <strain evidence="12 13">DSM 13574</strain>
    </source>
</reference>
<dbReference type="Pfam" id="PF00512">
    <property type="entry name" value="HisKA"/>
    <property type="match status" value="1"/>
</dbReference>
<dbReference type="Pfam" id="PF13596">
    <property type="entry name" value="PAS_10"/>
    <property type="match status" value="1"/>
</dbReference>
<dbReference type="GO" id="GO:0005524">
    <property type="term" value="F:ATP binding"/>
    <property type="evidence" value="ECO:0007669"/>
    <property type="project" value="UniProtKB-KW"/>
</dbReference>
<feature type="coiled-coil region" evidence="9">
    <location>
        <begin position="317"/>
        <end position="351"/>
    </location>
</feature>